<name>A0AA39H939_9BILA</name>
<sequence length="328" mass="36616">MADASETSAFGQEVQGRGRVTSTDLIAGAVMFTLTTTAILLGVLNVIAIKRLSVFHNAFGWFWATRTLGEIGSNIPLILYAVPMTILQPKDIPPELGIACYSISHSLAYGACVMHQIVSLNRCVAVCSPVRYHYIFSKRNCMILTSAVWIEVAIVGLLYHVFPCNLLGYSPQLYAFTYVKCSGTNPGHSAVGTMVNRVCFSFCALTASVDFITLIKIVRIHMRKVSKSVHFQREIRFFVQSALQNITMMVALTWIVWINNTKSHDTFLTAMTLDSIIIAHIVNALVLIVLNREVRSRFWKLVFFKGELSESPVFQKNAVQTISLQLRK</sequence>
<feature type="transmembrane region" description="Helical" evidence="1">
    <location>
        <begin position="25"/>
        <end position="47"/>
    </location>
</feature>
<proteinExistence type="predicted"/>
<protein>
    <recommendedName>
        <fullName evidence="2">7TM GPCR serpentine receptor class x (Srx) domain-containing protein</fullName>
    </recommendedName>
</protein>
<dbReference type="Pfam" id="PF10328">
    <property type="entry name" value="7TM_GPCR_Srx"/>
    <property type="match status" value="1"/>
</dbReference>
<comment type="caution">
    <text evidence="3">The sequence shown here is derived from an EMBL/GenBank/DDBJ whole genome shotgun (WGS) entry which is preliminary data.</text>
</comment>
<evidence type="ECO:0000313" key="4">
    <source>
        <dbReference type="Proteomes" id="UP001175271"/>
    </source>
</evidence>
<dbReference type="EMBL" id="JAUCMV010000004">
    <property type="protein sequence ID" value="KAK0401526.1"/>
    <property type="molecule type" value="Genomic_DNA"/>
</dbReference>
<feature type="transmembrane region" description="Helical" evidence="1">
    <location>
        <begin position="270"/>
        <end position="290"/>
    </location>
</feature>
<reference evidence="3" key="1">
    <citation type="submission" date="2023-06" db="EMBL/GenBank/DDBJ databases">
        <title>Genomic analysis of the entomopathogenic nematode Steinernema hermaphroditum.</title>
        <authorList>
            <person name="Schwarz E.M."/>
            <person name="Heppert J.K."/>
            <person name="Baniya A."/>
            <person name="Schwartz H.T."/>
            <person name="Tan C.-H."/>
            <person name="Antoshechkin I."/>
            <person name="Sternberg P.W."/>
            <person name="Goodrich-Blair H."/>
            <person name="Dillman A.R."/>
        </authorList>
    </citation>
    <scope>NUCLEOTIDE SEQUENCE</scope>
    <source>
        <strain evidence="3">PS9179</strain>
        <tissue evidence="3">Whole animal</tissue>
    </source>
</reference>
<feature type="transmembrane region" description="Helical" evidence="1">
    <location>
        <begin position="141"/>
        <end position="162"/>
    </location>
</feature>
<evidence type="ECO:0000259" key="2">
    <source>
        <dbReference type="Pfam" id="PF10328"/>
    </source>
</evidence>
<dbReference type="SUPFAM" id="SSF81321">
    <property type="entry name" value="Family A G protein-coupled receptor-like"/>
    <property type="match status" value="1"/>
</dbReference>
<feature type="transmembrane region" description="Helical" evidence="1">
    <location>
        <begin position="194"/>
        <end position="217"/>
    </location>
</feature>
<dbReference type="Gene3D" id="1.20.1070.10">
    <property type="entry name" value="Rhodopsin 7-helix transmembrane proteins"/>
    <property type="match status" value="1"/>
</dbReference>
<gene>
    <name evidence="3" type="ORF">QR680_015837</name>
</gene>
<keyword evidence="4" id="KW-1185">Reference proteome</keyword>
<accession>A0AA39H939</accession>
<dbReference type="PANTHER" id="PTHR23017">
    <property type="entry name" value="SERPENTINE RECEPTOR, CLASS X"/>
    <property type="match status" value="1"/>
</dbReference>
<dbReference type="InterPro" id="IPR019430">
    <property type="entry name" value="7TM_GPCR_serpentine_rcpt_Srx"/>
</dbReference>
<feature type="domain" description="7TM GPCR serpentine receptor class x (Srx)" evidence="2">
    <location>
        <begin position="35"/>
        <end position="291"/>
    </location>
</feature>
<evidence type="ECO:0000256" key="1">
    <source>
        <dbReference type="SAM" id="Phobius"/>
    </source>
</evidence>
<dbReference type="PANTHER" id="PTHR23017:SF3">
    <property type="entry name" value="G-PROTEIN COUPLED RECEPTORS FAMILY 1 PROFILE DOMAIN-CONTAINING PROTEIN"/>
    <property type="match status" value="1"/>
</dbReference>
<dbReference type="CDD" id="cd00637">
    <property type="entry name" value="7tm_classA_rhodopsin-like"/>
    <property type="match status" value="1"/>
</dbReference>
<keyword evidence="1" id="KW-0472">Membrane</keyword>
<keyword evidence="1" id="KW-1133">Transmembrane helix</keyword>
<feature type="transmembrane region" description="Helical" evidence="1">
    <location>
        <begin position="237"/>
        <end position="258"/>
    </location>
</feature>
<keyword evidence="1" id="KW-0812">Transmembrane</keyword>
<evidence type="ECO:0000313" key="3">
    <source>
        <dbReference type="EMBL" id="KAK0401526.1"/>
    </source>
</evidence>
<dbReference type="AlphaFoldDB" id="A0AA39H939"/>
<dbReference type="Proteomes" id="UP001175271">
    <property type="component" value="Unassembled WGS sequence"/>
</dbReference>
<organism evidence="3 4">
    <name type="scientific">Steinernema hermaphroditum</name>
    <dbReference type="NCBI Taxonomy" id="289476"/>
    <lineage>
        <taxon>Eukaryota</taxon>
        <taxon>Metazoa</taxon>
        <taxon>Ecdysozoa</taxon>
        <taxon>Nematoda</taxon>
        <taxon>Chromadorea</taxon>
        <taxon>Rhabditida</taxon>
        <taxon>Tylenchina</taxon>
        <taxon>Panagrolaimomorpha</taxon>
        <taxon>Strongyloidoidea</taxon>
        <taxon>Steinernematidae</taxon>
        <taxon>Steinernema</taxon>
    </lineage>
</organism>